<keyword evidence="4" id="KW-1185">Reference proteome</keyword>
<dbReference type="Gene3D" id="3.40.50.720">
    <property type="entry name" value="NAD(P)-binding Rossmann-like Domain"/>
    <property type="match status" value="1"/>
</dbReference>
<dbReference type="EMBL" id="JAENII010000016">
    <property type="protein sequence ID" value="MBK1828739.1"/>
    <property type="molecule type" value="Genomic_DNA"/>
</dbReference>
<comment type="similarity">
    <text evidence="1 2">Belongs to the short-chain dehydrogenases/reductases (SDR) family.</text>
</comment>
<dbReference type="PANTHER" id="PTHR42879">
    <property type="entry name" value="3-OXOACYL-(ACYL-CARRIER-PROTEIN) REDUCTASE"/>
    <property type="match status" value="1"/>
</dbReference>
<evidence type="ECO:0000256" key="1">
    <source>
        <dbReference type="ARBA" id="ARBA00006484"/>
    </source>
</evidence>
<dbReference type="PRINTS" id="PR00081">
    <property type="entry name" value="GDHRDH"/>
</dbReference>
<protein>
    <submittedName>
        <fullName evidence="3">SDR family oxidoreductase</fullName>
    </submittedName>
</protein>
<dbReference type="Pfam" id="PF00106">
    <property type="entry name" value="adh_short"/>
    <property type="match status" value="1"/>
</dbReference>
<evidence type="ECO:0000256" key="2">
    <source>
        <dbReference type="RuleBase" id="RU000363"/>
    </source>
</evidence>
<dbReference type="Proteomes" id="UP000658278">
    <property type="component" value="Unassembled WGS sequence"/>
</dbReference>
<dbReference type="InterPro" id="IPR036291">
    <property type="entry name" value="NAD(P)-bd_dom_sf"/>
</dbReference>
<gene>
    <name evidence="3" type="ORF">JIN81_17020</name>
</gene>
<dbReference type="RefSeq" id="WP_200282745.1">
    <property type="nucleotide sequence ID" value="NZ_JAENII010000016.1"/>
</dbReference>
<evidence type="ECO:0000313" key="3">
    <source>
        <dbReference type="EMBL" id="MBK1828739.1"/>
    </source>
</evidence>
<dbReference type="InterPro" id="IPR050259">
    <property type="entry name" value="SDR"/>
</dbReference>
<dbReference type="FunFam" id="3.40.50.720:FF:000084">
    <property type="entry name" value="Short-chain dehydrogenase reductase"/>
    <property type="match status" value="1"/>
</dbReference>
<proteinExistence type="inferred from homology"/>
<sequence length="264" mass="28598">MNLQLSGKTAFVTGSTKGIGKSIAVALLGEGARVIVNGRSKTETLVDELSERGEVFAVEGDLAVADDCERICKEIDALGGLDILVNNMGIFEPKPFVEIGDEEWRRFFEANVMSTVRLSRHFFPKLMEKDFGRIINVASEAGIRGLESMIHYSMTKGAQVVIGRGMANLTKGSGKDITVNSVLPGPTMTEGVQEWLADSAEVEGKTEDEFVADFFRETEPDSLLQRFIRPEEISSVVTFLCSPLASAVNGASIRAEGGMIKSIV</sequence>
<accession>A0A934VFV0</accession>
<dbReference type="AlphaFoldDB" id="A0A934VFV0"/>
<comment type="caution">
    <text evidence="3">The sequence shown here is derived from an EMBL/GenBank/DDBJ whole genome shotgun (WGS) entry which is preliminary data.</text>
</comment>
<evidence type="ECO:0000313" key="4">
    <source>
        <dbReference type="Proteomes" id="UP000658278"/>
    </source>
</evidence>
<dbReference type="CDD" id="cd05233">
    <property type="entry name" value="SDR_c"/>
    <property type="match status" value="1"/>
</dbReference>
<dbReference type="SUPFAM" id="SSF51735">
    <property type="entry name" value="NAD(P)-binding Rossmann-fold domains"/>
    <property type="match status" value="1"/>
</dbReference>
<organism evidence="3 4">
    <name type="scientific">Haloferula rosea</name>
    <dbReference type="NCBI Taxonomy" id="490093"/>
    <lineage>
        <taxon>Bacteria</taxon>
        <taxon>Pseudomonadati</taxon>
        <taxon>Verrucomicrobiota</taxon>
        <taxon>Verrucomicrobiia</taxon>
        <taxon>Verrucomicrobiales</taxon>
        <taxon>Verrucomicrobiaceae</taxon>
        <taxon>Haloferula</taxon>
    </lineage>
</organism>
<dbReference type="PRINTS" id="PR00080">
    <property type="entry name" value="SDRFAMILY"/>
</dbReference>
<dbReference type="InterPro" id="IPR002347">
    <property type="entry name" value="SDR_fam"/>
</dbReference>
<reference evidence="3" key="1">
    <citation type="submission" date="2021-01" db="EMBL/GenBank/DDBJ databases">
        <title>Modified the classification status of verrucomicrobia.</title>
        <authorList>
            <person name="Feng X."/>
        </authorList>
    </citation>
    <scope>NUCLEOTIDE SEQUENCE</scope>
    <source>
        <strain evidence="3">KCTC 22201</strain>
    </source>
</reference>
<dbReference type="PANTHER" id="PTHR42879:SF2">
    <property type="entry name" value="3-OXOACYL-[ACYL-CARRIER-PROTEIN] REDUCTASE FABG"/>
    <property type="match status" value="1"/>
</dbReference>
<name>A0A934VFV0_9BACT</name>